<dbReference type="Gene3D" id="2.60.120.290">
    <property type="entry name" value="Spermadhesin, CUB domain"/>
    <property type="match status" value="1"/>
</dbReference>
<dbReference type="SUPFAM" id="SSF49854">
    <property type="entry name" value="Spermadhesin, CUB domain"/>
    <property type="match status" value="1"/>
</dbReference>
<dbReference type="GO" id="GO:0005509">
    <property type="term" value="F:calcium ion binding"/>
    <property type="evidence" value="ECO:0007669"/>
    <property type="project" value="InterPro"/>
</dbReference>
<feature type="region of interest" description="Disordered" evidence="1">
    <location>
        <begin position="250"/>
        <end position="287"/>
    </location>
</feature>
<feature type="region of interest" description="Disordered" evidence="1">
    <location>
        <begin position="128"/>
        <end position="149"/>
    </location>
</feature>
<evidence type="ECO:0000256" key="1">
    <source>
        <dbReference type="SAM" id="MobiDB-lite"/>
    </source>
</evidence>
<keyword evidence="5" id="KW-1185">Reference proteome</keyword>
<organism evidence="4 5">
    <name type="scientific">Cymbomonas tetramitiformis</name>
    <dbReference type="NCBI Taxonomy" id="36881"/>
    <lineage>
        <taxon>Eukaryota</taxon>
        <taxon>Viridiplantae</taxon>
        <taxon>Chlorophyta</taxon>
        <taxon>Pyramimonadophyceae</taxon>
        <taxon>Pyramimonadales</taxon>
        <taxon>Pyramimonadaceae</taxon>
        <taxon>Cymbomonas</taxon>
    </lineage>
</organism>
<evidence type="ECO:0000259" key="3">
    <source>
        <dbReference type="PROSITE" id="PS50222"/>
    </source>
</evidence>
<gene>
    <name evidence="4" type="ORF">CYMTET_38418</name>
</gene>
<comment type="caution">
    <text evidence="4">The sequence shown here is derived from an EMBL/GenBank/DDBJ whole genome shotgun (WGS) entry which is preliminary data.</text>
</comment>
<protein>
    <recommendedName>
        <fullName evidence="3">EF-hand domain-containing protein</fullName>
    </recommendedName>
</protein>
<dbReference type="PROSITE" id="PS50222">
    <property type="entry name" value="EF_HAND_2"/>
    <property type="match status" value="1"/>
</dbReference>
<evidence type="ECO:0000313" key="4">
    <source>
        <dbReference type="EMBL" id="KAK3252275.1"/>
    </source>
</evidence>
<reference evidence="4 5" key="1">
    <citation type="journal article" date="2015" name="Genome Biol. Evol.">
        <title>Comparative Genomics of a Bacterivorous Green Alga Reveals Evolutionary Causalities and Consequences of Phago-Mixotrophic Mode of Nutrition.</title>
        <authorList>
            <person name="Burns J.A."/>
            <person name="Paasch A."/>
            <person name="Narechania A."/>
            <person name="Kim E."/>
        </authorList>
    </citation>
    <scope>NUCLEOTIDE SEQUENCE [LARGE SCALE GENOMIC DNA]</scope>
    <source>
        <strain evidence="4 5">PLY_AMNH</strain>
    </source>
</reference>
<dbReference type="Proteomes" id="UP001190700">
    <property type="component" value="Unassembled WGS sequence"/>
</dbReference>
<feature type="signal peptide" evidence="2">
    <location>
        <begin position="1"/>
        <end position="16"/>
    </location>
</feature>
<dbReference type="InterPro" id="IPR035914">
    <property type="entry name" value="Sperma_CUB_dom_sf"/>
</dbReference>
<dbReference type="EMBL" id="LGRX02025499">
    <property type="protein sequence ID" value="KAK3252275.1"/>
    <property type="molecule type" value="Genomic_DNA"/>
</dbReference>
<dbReference type="InterPro" id="IPR002048">
    <property type="entry name" value="EF_hand_dom"/>
</dbReference>
<sequence>MLRFLLFSFILFTVKALVIPTYSSLSARLNSLDAQRKRQAQEAFLLADTDKDACLNLKEFMGYFLNTENLFEGGEDMFAATVNRTEEPRLLLTAGFGARKQLFSEYSTGDYNKYEEDNTQGQRSLLQSYEEYSDETSIAPPSPSFSSPPSSSYSLLTVVSGLCQTSSEGTCLQSPNYPADYNNDDSCEVSVDGEGVLYSLSFQTEENYDFFYVGSTQYSGQEGPNGHEVNSSVVLHFISDSSVMMSGFEVCVTDAPPPTPPSPPSPPPPPPSPPSPPPSASASSTSS</sequence>
<proteinExistence type="predicted"/>
<feature type="domain" description="EF-hand" evidence="3">
    <location>
        <begin position="35"/>
        <end position="70"/>
    </location>
</feature>
<dbReference type="AlphaFoldDB" id="A0AAE0CDT5"/>
<evidence type="ECO:0000256" key="2">
    <source>
        <dbReference type="SAM" id="SignalP"/>
    </source>
</evidence>
<name>A0AAE0CDT5_9CHLO</name>
<feature type="chain" id="PRO_5042022129" description="EF-hand domain-containing protein" evidence="2">
    <location>
        <begin position="17"/>
        <end position="287"/>
    </location>
</feature>
<evidence type="ECO:0000313" key="5">
    <source>
        <dbReference type="Proteomes" id="UP001190700"/>
    </source>
</evidence>
<accession>A0AAE0CDT5</accession>
<keyword evidence="2" id="KW-0732">Signal</keyword>
<feature type="compositionally biased region" description="Pro residues" evidence="1">
    <location>
        <begin position="255"/>
        <end position="279"/>
    </location>
</feature>